<feature type="repeat" description="Cell wall-binding" evidence="2">
    <location>
        <begin position="191"/>
        <end position="210"/>
    </location>
</feature>
<dbReference type="Proteomes" id="UP000587942">
    <property type="component" value="Unassembled WGS sequence"/>
</dbReference>
<sequence>MFKRIIGWMFGAVLLIGFSFLMPEPAAAEEGWVREGGQYFYYENDESVKGWKSIDGKWYYFSNETGAMRTGWLKEGDSWYFLKSTGAMHAGWLSYGGKWYFMQKNGEMKTGWLYDSYKWYYLDGKSGVMKTGWINDGGTWYFLSDTGAMKTGWYKHSGTWYNLGKNGAMKTGWLYDSYKWYYLDKKSGAMKTGWLKEGGKWYYLEAGGAMKTGWLQENGRWYFLNRSGIMQTGWIWFGHEWNYFKDDGVWVKNTIVDEMESVWEHDQIILVTSNGYSSYNAKIRTYEKVDGKWYERMNISGFLGKYGFADVMKEGGKESPRGKYSIGTAFGRYENPGTKLPYQRITSDDVWVDDPSSNLYNTWQKASANNGQWNSAEKMDIPLYNYGFVINYNTEKRVPGAGSAIFFHVGTNYTLGCTATSQNQVISILKWLDPAKNPAIIQTPESELRNY</sequence>
<dbReference type="PANTHER" id="PTHR38589:SF1">
    <property type="entry name" value="BLR0621 PROTEIN"/>
    <property type="match status" value="1"/>
</dbReference>
<reference evidence="3 4" key="1">
    <citation type="submission" date="2020-03" db="EMBL/GenBank/DDBJ databases">
        <authorList>
            <person name="Sun Q."/>
        </authorList>
    </citation>
    <scope>NUCLEOTIDE SEQUENCE [LARGE SCALE GENOMIC DNA]</scope>
    <source>
        <strain evidence="3 4">KACC 21451</strain>
    </source>
</reference>
<keyword evidence="1" id="KW-0677">Repeat</keyword>
<protein>
    <submittedName>
        <fullName evidence="3">Cell wall-binding protein</fullName>
    </submittedName>
</protein>
<dbReference type="GO" id="GO:0016740">
    <property type="term" value="F:transferase activity"/>
    <property type="evidence" value="ECO:0007669"/>
    <property type="project" value="InterPro"/>
</dbReference>
<comment type="caution">
    <text evidence="3">The sequence shown here is derived from an EMBL/GenBank/DDBJ whole genome shotgun (WGS) entry which is preliminary data.</text>
</comment>
<feature type="repeat" description="Cell wall-binding" evidence="2">
    <location>
        <begin position="69"/>
        <end position="88"/>
    </location>
</feature>
<dbReference type="EMBL" id="JAAVUM010000023">
    <property type="protein sequence ID" value="NKE07941.1"/>
    <property type="molecule type" value="Genomic_DNA"/>
</dbReference>
<feature type="repeat" description="Cell wall-binding" evidence="2">
    <location>
        <begin position="150"/>
        <end position="169"/>
    </location>
</feature>
<evidence type="ECO:0000256" key="2">
    <source>
        <dbReference type="PROSITE-ProRule" id="PRU00591"/>
    </source>
</evidence>
<dbReference type="Gene3D" id="2.10.270.10">
    <property type="entry name" value="Cholin Binding"/>
    <property type="match status" value="1"/>
</dbReference>
<evidence type="ECO:0000313" key="4">
    <source>
        <dbReference type="Proteomes" id="UP000587942"/>
    </source>
</evidence>
<dbReference type="Gene3D" id="2.20.120.10">
    <property type="entry name" value="Multimodular pneumococcal cell wall endolysin, domain 3"/>
    <property type="match status" value="1"/>
</dbReference>
<dbReference type="Pfam" id="PF19127">
    <property type="entry name" value="Choline_bind_3"/>
    <property type="match status" value="3"/>
</dbReference>
<evidence type="ECO:0000313" key="3">
    <source>
        <dbReference type="EMBL" id="NKE07941.1"/>
    </source>
</evidence>
<name>A0A846TZX8_9BACI</name>
<dbReference type="InterPro" id="IPR018337">
    <property type="entry name" value="Cell_wall/Cho-bd_repeat"/>
</dbReference>
<dbReference type="RefSeq" id="WP_167834298.1">
    <property type="nucleotide sequence ID" value="NZ_JAAVUM010000023.1"/>
</dbReference>
<dbReference type="PROSITE" id="PS51170">
    <property type="entry name" value="CW"/>
    <property type="match status" value="6"/>
</dbReference>
<dbReference type="SUPFAM" id="SSF69360">
    <property type="entry name" value="Cell wall binding repeat"/>
    <property type="match status" value="2"/>
</dbReference>
<proteinExistence type="predicted"/>
<dbReference type="AlphaFoldDB" id="A0A846TZX8"/>
<dbReference type="PANTHER" id="PTHR38589">
    <property type="entry name" value="BLR0621 PROTEIN"/>
    <property type="match status" value="1"/>
</dbReference>
<gene>
    <name evidence="3" type="ORF">GWK17_21115</name>
</gene>
<dbReference type="Gene3D" id="2.10.270.20">
    <property type="match status" value="1"/>
</dbReference>
<dbReference type="Pfam" id="PF01473">
    <property type="entry name" value="Choline_bind_1"/>
    <property type="match status" value="1"/>
</dbReference>
<accession>A0A846TZX8</accession>
<feature type="repeat" description="Cell wall-binding" evidence="2">
    <location>
        <begin position="130"/>
        <end position="149"/>
    </location>
</feature>
<organism evidence="3 4">
    <name type="scientific">Mesobacillus selenatarsenatis</name>
    <dbReference type="NCBI Taxonomy" id="388741"/>
    <lineage>
        <taxon>Bacteria</taxon>
        <taxon>Bacillati</taxon>
        <taxon>Bacillota</taxon>
        <taxon>Bacilli</taxon>
        <taxon>Bacillales</taxon>
        <taxon>Bacillaceae</taxon>
        <taxon>Mesobacillus</taxon>
    </lineage>
</organism>
<evidence type="ECO:0000256" key="1">
    <source>
        <dbReference type="ARBA" id="ARBA00022737"/>
    </source>
</evidence>
<feature type="repeat" description="Cell wall-binding" evidence="2">
    <location>
        <begin position="48"/>
        <end position="67"/>
    </location>
</feature>
<feature type="repeat" description="Cell wall-binding" evidence="2">
    <location>
        <begin position="211"/>
        <end position="230"/>
    </location>
</feature>